<name>A0A915CZF7_9BILA</name>
<proteinExistence type="predicted"/>
<keyword evidence="3" id="KW-1185">Reference proteome</keyword>
<feature type="compositionally biased region" description="Basic residues" evidence="1">
    <location>
        <begin position="59"/>
        <end position="68"/>
    </location>
</feature>
<keyword evidence="2" id="KW-0812">Transmembrane</keyword>
<organism evidence="3 4">
    <name type="scientific">Ditylenchus dipsaci</name>
    <dbReference type="NCBI Taxonomy" id="166011"/>
    <lineage>
        <taxon>Eukaryota</taxon>
        <taxon>Metazoa</taxon>
        <taxon>Ecdysozoa</taxon>
        <taxon>Nematoda</taxon>
        <taxon>Chromadorea</taxon>
        <taxon>Rhabditida</taxon>
        <taxon>Tylenchina</taxon>
        <taxon>Tylenchomorpha</taxon>
        <taxon>Sphaerularioidea</taxon>
        <taxon>Anguinidae</taxon>
        <taxon>Anguininae</taxon>
        <taxon>Ditylenchus</taxon>
    </lineage>
</organism>
<keyword evidence="2" id="KW-0472">Membrane</keyword>
<evidence type="ECO:0000256" key="1">
    <source>
        <dbReference type="SAM" id="MobiDB-lite"/>
    </source>
</evidence>
<sequence>MLSGGFPLNLLFSAVLLPVSLLSVALVKCGKKMGSGKGRTATTQQTMTDRLKNKDTAVKKVKKHKKDKHAAAAKNLPKTKKHSTPPKQNIKLVTKQPLDDIPKQPQKPSKTKRSKVQKADVSKPVGKADDKGEIDIAKQRISLGDLGSVNMVQSEASMHTLIKRTEERNLPKMDRKEWAEKVASIFDKQEADETDELEQQINPRKEPHQKTEERHVCISLKIQSSM</sequence>
<accession>A0A915CZF7</accession>
<feature type="transmembrane region" description="Helical" evidence="2">
    <location>
        <begin position="6"/>
        <end position="27"/>
    </location>
</feature>
<protein>
    <submittedName>
        <fullName evidence="4">Uncharacterized protein</fullName>
    </submittedName>
</protein>
<keyword evidence="2" id="KW-1133">Transmembrane helix</keyword>
<reference evidence="4" key="1">
    <citation type="submission" date="2022-11" db="UniProtKB">
        <authorList>
            <consortium name="WormBaseParasite"/>
        </authorList>
    </citation>
    <scope>IDENTIFICATION</scope>
</reference>
<feature type="region of interest" description="Disordered" evidence="1">
    <location>
        <begin position="187"/>
        <end position="215"/>
    </location>
</feature>
<feature type="region of interest" description="Disordered" evidence="1">
    <location>
        <begin position="55"/>
        <end position="132"/>
    </location>
</feature>
<dbReference type="WBParaSite" id="jg14307">
    <property type="protein sequence ID" value="jg14307"/>
    <property type="gene ID" value="jg14307"/>
</dbReference>
<feature type="compositionally biased region" description="Basic and acidic residues" evidence="1">
    <location>
        <begin position="203"/>
        <end position="215"/>
    </location>
</feature>
<dbReference type="Proteomes" id="UP000887574">
    <property type="component" value="Unplaced"/>
</dbReference>
<evidence type="ECO:0000313" key="4">
    <source>
        <dbReference type="WBParaSite" id="jg14307"/>
    </source>
</evidence>
<dbReference type="AlphaFoldDB" id="A0A915CZF7"/>
<feature type="compositionally biased region" description="Basic and acidic residues" evidence="1">
    <location>
        <begin position="117"/>
        <end position="132"/>
    </location>
</feature>
<evidence type="ECO:0000313" key="3">
    <source>
        <dbReference type="Proteomes" id="UP000887574"/>
    </source>
</evidence>
<evidence type="ECO:0000256" key="2">
    <source>
        <dbReference type="SAM" id="Phobius"/>
    </source>
</evidence>